<gene>
    <name evidence="1" type="ORF">Cgig2_001940</name>
</gene>
<dbReference type="Proteomes" id="UP001153076">
    <property type="component" value="Unassembled WGS sequence"/>
</dbReference>
<evidence type="ECO:0000313" key="1">
    <source>
        <dbReference type="EMBL" id="KAJ8434737.1"/>
    </source>
</evidence>
<sequence>MSTHINEEMRAIPVDWTQSLYVNIKIINSFPSMVVLRKEHKLLATDFASSEKPGNWSLEMNTFVQIADSLAPNRPIDKSLRLVDSAMENTIMNYFMTIKYPHLMLDALSSSVYPEEETLLDINSLAIDCGAEEHLKKCTSFNICLQEIHFFNKYFTFTTR</sequence>
<evidence type="ECO:0000313" key="2">
    <source>
        <dbReference type="Proteomes" id="UP001153076"/>
    </source>
</evidence>
<dbReference type="AlphaFoldDB" id="A0A9Q1K147"/>
<proteinExistence type="predicted"/>
<name>A0A9Q1K147_9CARY</name>
<reference evidence="1" key="1">
    <citation type="submission" date="2022-04" db="EMBL/GenBank/DDBJ databases">
        <title>Carnegiea gigantea Genome sequencing and assembly v2.</title>
        <authorList>
            <person name="Copetti D."/>
            <person name="Sanderson M.J."/>
            <person name="Burquez A."/>
            <person name="Wojciechowski M.F."/>
        </authorList>
    </citation>
    <scope>NUCLEOTIDE SEQUENCE</scope>
    <source>
        <strain evidence="1">SGP5-SGP5p</strain>
        <tissue evidence="1">Aerial part</tissue>
    </source>
</reference>
<accession>A0A9Q1K147</accession>
<protein>
    <submittedName>
        <fullName evidence="1">Uncharacterized protein</fullName>
    </submittedName>
</protein>
<dbReference type="EMBL" id="JAKOGI010000455">
    <property type="protein sequence ID" value="KAJ8434737.1"/>
    <property type="molecule type" value="Genomic_DNA"/>
</dbReference>
<organism evidence="1 2">
    <name type="scientific">Carnegiea gigantea</name>
    <dbReference type="NCBI Taxonomy" id="171969"/>
    <lineage>
        <taxon>Eukaryota</taxon>
        <taxon>Viridiplantae</taxon>
        <taxon>Streptophyta</taxon>
        <taxon>Embryophyta</taxon>
        <taxon>Tracheophyta</taxon>
        <taxon>Spermatophyta</taxon>
        <taxon>Magnoliopsida</taxon>
        <taxon>eudicotyledons</taxon>
        <taxon>Gunneridae</taxon>
        <taxon>Pentapetalae</taxon>
        <taxon>Caryophyllales</taxon>
        <taxon>Cactineae</taxon>
        <taxon>Cactaceae</taxon>
        <taxon>Cactoideae</taxon>
        <taxon>Echinocereeae</taxon>
        <taxon>Carnegiea</taxon>
    </lineage>
</organism>
<keyword evidence="2" id="KW-1185">Reference proteome</keyword>
<comment type="caution">
    <text evidence="1">The sequence shown here is derived from an EMBL/GenBank/DDBJ whole genome shotgun (WGS) entry which is preliminary data.</text>
</comment>